<dbReference type="PANTHER" id="PTHR42085:SF2">
    <property type="entry name" value="F-BOX DOMAIN-CONTAINING PROTEIN"/>
    <property type="match status" value="1"/>
</dbReference>
<comment type="caution">
    <text evidence="2">The sequence shown here is derived from an EMBL/GenBank/DDBJ whole genome shotgun (WGS) entry which is preliminary data.</text>
</comment>
<evidence type="ECO:0000313" key="3">
    <source>
        <dbReference type="Proteomes" id="UP001590951"/>
    </source>
</evidence>
<proteinExistence type="predicted"/>
<reference evidence="2 3" key="1">
    <citation type="submission" date="2024-09" db="EMBL/GenBank/DDBJ databases">
        <title>Rethinking Asexuality: The Enigmatic Case of Functional Sexual Genes in Lepraria (Stereocaulaceae).</title>
        <authorList>
            <person name="Doellman M."/>
            <person name="Sun Y."/>
            <person name="Barcenas-Pena A."/>
            <person name="Lumbsch H.T."/>
            <person name="Grewe F."/>
        </authorList>
    </citation>
    <scope>NUCLEOTIDE SEQUENCE [LARGE SCALE GENOMIC DNA]</scope>
    <source>
        <strain evidence="2 3">Grewe 0041</strain>
    </source>
</reference>
<keyword evidence="3" id="KW-1185">Reference proteome</keyword>
<evidence type="ECO:0000313" key="2">
    <source>
        <dbReference type="EMBL" id="KAL2057991.1"/>
    </source>
</evidence>
<protein>
    <submittedName>
        <fullName evidence="2">Uncharacterized protein</fullName>
    </submittedName>
</protein>
<name>A0ABR4BMD1_9LECA</name>
<feature type="compositionally biased region" description="Polar residues" evidence="1">
    <location>
        <begin position="1"/>
        <end position="29"/>
    </location>
</feature>
<gene>
    <name evidence="2" type="ORF">ABVK25_001608</name>
</gene>
<dbReference type="InterPro" id="IPR038883">
    <property type="entry name" value="AN11006-like"/>
</dbReference>
<feature type="region of interest" description="Disordered" evidence="1">
    <location>
        <begin position="137"/>
        <end position="158"/>
    </location>
</feature>
<organism evidence="2 3">
    <name type="scientific">Lepraria finkii</name>
    <dbReference type="NCBI Taxonomy" id="1340010"/>
    <lineage>
        <taxon>Eukaryota</taxon>
        <taxon>Fungi</taxon>
        <taxon>Dikarya</taxon>
        <taxon>Ascomycota</taxon>
        <taxon>Pezizomycotina</taxon>
        <taxon>Lecanoromycetes</taxon>
        <taxon>OSLEUM clade</taxon>
        <taxon>Lecanoromycetidae</taxon>
        <taxon>Lecanorales</taxon>
        <taxon>Lecanorineae</taxon>
        <taxon>Stereocaulaceae</taxon>
        <taxon>Lepraria</taxon>
    </lineage>
</organism>
<sequence length="411" mass="46335">MVTSSHLSGPTDSSKRLTTYSTMLSNRPTGRSKAGRRPVRATRDKKPQLAPGYIDSSTLVIDGDDEGYDEDRSLPKKPRLETEFIIKMEDDLQHNQPPSAINLVSRSPTPAPDPSSLAYYPATWSAVQNFNKMLGLAPDGTPRPTKSSVQKRKAGSPTTKSLIVKVPLPRGIIDKNPNFDPTKVGFMDFPGELRNEVYAIVFKKNKNIEFKGRSGFSHSSAFLRVNKQVHAEARKILYGENRFVFSHSVARIGKYYHQEWRETGYGHVREFLSAIGPENTSLVTNIGIGFEDGTPSGNPGKTTNQRRFEYNEDLIWILKHLSNYGKIEKLKLGFSGRRMFYGTTSVADFLLALKGVKTDVLDYGNPSSIGEETDWFYRMHYTKLTDHLKELLKAVMTRPLPLKDLDPRLRF</sequence>
<dbReference type="EMBL" id="JBHFEH010000003">
    <property type="protein sequence ID" value="KAL2057991.1"/>
    <property type="molecule type" value="Genomic_DNA"/>
</dbReference>
<accession>A0ABR4BMD1</accession>
<feature type="region of interest" description="Disordered" evidence="1">
    <location>
        <begin position="1"/>
        <end position="74"/>
    </location>
</feature>
<evidence type="ECO:0000256" key="1">
    <source>
        <dbReference type="SAM" id="MobiDB-lite"/>
    </source>
</evidence>
<dbReference type="PANTHER" id="PTHR42085">
    <property type="entry name" value="F-BOX DOMAIN-CONTAINING PROTEIN"/>
    <property type="match status" value="1"/>
</dbReference>
<dbReference type="Proteomes" id="UP001590951">
    <property type="component" value="Unassembled WGS sequence"/>
</dbReference>